<dbReference type="InterPro" id="IPR002750">
    <property type="entry name" value="CobE/GbiG_C"/>
</dbReference>
<protein>
    <submittedName>
        <fullName evidence="2">Cobalamin synthesis G C-terminus</fullName>
    </submittedName>
</protein>
<dbReference type="OrthoDB" id="9772960at2"/>
<dbReference type="PANTHER" id="PTHR37477">
    <property type="entry name" value="COBALT-PRECORRIN-5A HYDROLASE"/>
    <property type="match status" value="1"/>
</dbReference>
<dbReference type="InterPro" id="IPR052553">
    <property type="entry name" value="CbiG_hydrolase"/>
</dbReference>
<feature type="domain" description="CobE/GbiG C-terminal" evidence="1">
    <location>
        <begin position="16"/>
        <end position="136"/>
    </location>
</feature>
<sequence>MTSAASGHQPHGARRVIVGAGCSQGCGSEELIGLAGAALEEADLPAEAVAAIATLDLKAGEAAISALAAHFGVPLLAFGAARLEQETPRLATPSARVFAAVGCHSVCEGAALAAAGPGGHLVLARRKSPQAAIALATAMALPHEQAREGLQVPVQKDGTPCE</sequence>
<proteinExistence type="predicted"/>
<keyword evidence="3" id="KW-1185">Reference proteome</keyword>
<evidence type="ECO:0000313" key="2">
    <source>
        <dbReference type="EMBL" id="CUA92597.1"/>
    </source>
</evidence>
<evidence type="ECO:0000313" key="3">
    <source>
        <dbReference type="Proteomes" id="UP000183900"/>
    </source>
</evidence>
<dbReference type="RefSeq" id="WP_055454351.1">
    <property type="nucleotide sequence ID" value="NZ_CYHE01000002.1"/>
</dbReference>
<accession>A0A0K6HNK5</accession>
<name>A0A0K6HNK5_9HYPH</name>
<dbReference type="AlphaFoldDB" id="A0A0K6HNK5"/>
<dbReference type="Gene3D" id="3.30.420.180">
    <property type="entry name" value="CobE/GbiG C-terminal domain"/>
    <property type="match status" value="1"/>
</dbReference>
<dbReference type="Pfam" id="PF01890">
    <property type="entry name" value="CbiG_C"/>
    <property type="match status" value="1"/>
</dbReference>
<dbReference type="SUPFAM" id="SSF159664">
    <property type="entry name" value="CobE/GbiG C-terminal domain-like"/>
    <property type="match status" value="1"/>
</dbReference>
<organism evidence="2 3">
    <name type="scientific">Pannonibacter indicus</name>
    <dbReference type="NCBI Taxonomy" id="466044"/>
    <lineage>
        <taxon>Bacteria</taxon>
        <taxon>Pseudomonadati</taxon>
        <taxon>Pseudomonadota</taxon>
        <taxon>Alphaproteobacteria</taxon>
        <taxon>Hyphomicrobiales</taxon>
        <taxon>Stappiaceae</taxon>
        <taxon>Pannonibacter</taxon>
    </lineage>
</organism>
<reference evidence="3" key="1">
    <citation type="submission" date="2015-08" db="EMBL/GenBank/DDBJ databases">
        <authorList>
            <person name="Varghese N."/>
        </authorList>
    </citation>
    <scope>NUCLEOTIDE SEQUENCE [LARGE SCALE GENOMIC DNA]</scope>
    <source>
        <strain evidence="3">DSM 23407</strain>
    </source>
</reference>
<dbReference type="Proteomes" id="UP000183900">
    <property type="component" value="Unassembled WGS sequence"/>
</dbReference>
<dbReference type="InterPro" id="IPR036518">
    <property type="entry name" value="CobE/GbiG_C_sf"/>
</dbReference>
<dbReference type="PANTHER" id="PTHR37477:SF1">
    <property type="entry name" value="COBALT-PRECORRIN-5A HYDROLASE"/>
    <property type="match status" value="1"/>
</dbReference>
<dbReference type="EMBL" id="CYHE01000002">
    <property type="protein sequence ID" value="CUA92597.1"/>
    <property type="molecule type" value="Genomic_DNA"/>
</dbReference>
<gene>
    <name evidence="2" type="ORF">Ga0061067_10215</name>
</gene>
<evidence type="ECO:0000259" key="1">
    <source>
        <dbReference type="Pfam" id="PF01890"/>
    </source>
</evidence>
<dbReference type="GO" id="GO:0009236">
    <property type="term" value="P:cobalamin biosynthetic process"/>
    <property type="evidence" value="ECO:0007669"/>
    <property type="project" value="InterPro"/>
</dbReference>